<accession>A0AAE4MH40</accession>
<reference evidence="2 3" key="1">
    <citation type="submission" date="2023-06" db="EMBL/GenBank/DDBJ databases">
        <title>Genome sequence of Methancorpusculaceae sp. Cs1.</title>
        <authorList>
            <person name="Protasov E."/>
            <person name="Platt K."/>
            <person name="Poehlein A."/>
            <person name="Daniel R."/>
            <person name="Brune A."/>
        </authorList>
    </citation>
    <scope>NUCLEOTIDE SEQUENCE [LARGE SCALE GENOMIC DNA]</scope>
    <source>
        <strain evidence="2 3">Cs1</strain>
    </source>
</reference>
<evidence type="ECO:0000256" key="1">
    <source>
        <dbReference type="SAM" id="Phobius"/>
    </source>
</evidence>
<organism evidence="2 3">
    <name type="scientific">Methanorbis rubei</name>
    <dbReference type="NCBI Taxonomy" id="3028300"/>
    <lineage>
        <taxon>Archaea</taxon>
        <taxon>Methanobacteriati</taxon>
        <taxon>Methanobacteriota</taxon>
        <taxon>Stenosarchaea group</taxon>
        <taxon>Methanomicrobia</taxon>
        <taxon>Methanomicrobiales</taxon>
        <taxon>Methanocorpusculaceae</taxon>
        <taxon>Methanorbis</taxon>
    </lineage>
</organism>
<dbReference type="AlphaFoldDB" id="A0AAE4MH40"/>
<keyword evidence="3" id="KW-1185">Reference proteome</keyword>
<feature type="transmembrane region" description="Helical" evidence="1">
    <location>
        <begin position="224"/>
        <end position="244"/>
    </location>
</feature>
<proteinExistence type="predicted"/>
<evidence type="ECO:0000313" key="3">
    <source>
        <dbReference type="Proteomes" id="UP001283212"/>
    </source>
</evidence>
<gene>
    <name evidence="2" type="ORF">McpCs1_15300</name>
</gene>
<dbReference type="RefSeq" id="WP_338096636.1">
    <property type="nucleotide sequence ID" value="NZ_JAWDKB010000006.1"/>
</dbReference>
<keyword evidence="1" id="KW-0472">Membrane</keyword>
<keyword evidence="1" id="KW-0812">Transmembrane</keyword>
<dbReference type="EMBL" id="JAWDKB010000006">
    <property type="protein sequence ID" value="MDV0444134.1"/>
    <property type="molecule type" value="Genomic_DNA"/>
</dbReference>
<dbReference type="Proteomes" id="UP001283212">
    <property type="component" value="Unassembled WGS sequence"/>
</dbReference>
<evidence type="ECO:0000313" key="2">
    <source>
        <dbReference type="EMBL" id="MDV0444134.1"/>
    </source>
</evidence>
<protein>
    <recommendedName>
        <fullName evidence="4">Zinc ribbon domain-containing protein</fullName>
    </recommendedName>
</protein>
<sequence length="252" mass="27278">MSPLSCPKCGAPVRAEHGKQYVTCDSCQTVIYIDRSSVIFNYIMPFILDEEKARAVFRRWCAGPSLAKDLELNAEVTSVEKIYFPVFLFRRTIKGQEKSIIKPAKGTTLPGLQSQIIPPGDVIVFDATISTKGAEVITPEISVETYLADLPGTAKEQALLYLPFYVFHYRYQGVDYTSVMGGTSGRVYTAGFPGRSAAPYALVVGGGFLLAFIGGILGFTVTPIFYVLAFAGAALAMFTGRAVVKTPEGGKL</sequence>
<feature type="transmembrane region" description="Helical" evidence="1">
    <location>
        <begin position="197"/>
        <end position="218"/>
    </location>
</feature>
<evidence type="ECO:0008006" key="4">
    <source>
        <dbReference type="Google" id="ProtNLM"/>
    </source>
</evidence>
<name>A0AAE4MH40_9EURY</name>
<keyword evidence="1" id="KW-1133">Transmembrane helix</keyword>
<comment type="caution">
    <text evidence="2">The sequence shown here is derived from an EMBL/GenBank/DDBJ whole genome shotgun (WGS) entry which is preliminary data.</text>
</comment>